<evidence type="ECO:0000256" key="5">
    <source>
        <dbReference type="ARBA" id="ARBA00008063"/>
    </source>
</evidence>
<dbReference type="Gene3D" id="1.10.238.10">
    <property type="entry name" value="EF-hand"/>
    <property type="match status" value="1"/>
</dbReference>
<evidence type="ECO:0000256" key="10">
    <source>
        <dbReference type="ARBA" id="ARBA00022723"/>
    </source>
</evidence>
<evidence type="ECO:0000313" key="20">
    <source>
        <dbReference type="EMBL" id="JAT06580.1"/>
    </source>
</evidence>
<comment type="similarity">
    <text evidence="5">Belongs to the nucleobindin family.</text>
</comment>
<dbReference type="InterPro" id="IPR057576">
    <property type="entry name" value="NUCB1_N"/>
</dbReference>
<keyword evidence="10" id="KW-0479">Metal-binding</keyword>
<proteinExistence type="inferred from homology"/>
<evidence type="ECO:0000256" key="18">
    <source>
        <dbReference type="SAM" id="SignalP"/>
    </source>
</evidence>
<evidence type="ECO:0000256" key="11">
    <source>
        <dbReference type="ARBA" id="ARBA00022729"/>
    </source>
</evidence>
<keyword evidence="14" id="KW-0333">Golgi apparatus</keyword>
<evidence type="ECO:0000256" key="14">
    <source>
        <dbReference type="ARBA" id="ARBA00023034"/>
    </source>
</evidence>
<keyword evidence="16" id="KW-0472">Membrane</keyword>
<keyword evidence="8" id="KW-0597">Phosphoprotein</keyword>
<feature type="signal peptide" evidence="18">
    <location>
        <begin position="1"/>
        <end position="19"/>
    </location>
</feature>
<dbReference type="Pfam" id="PF25434">
    <property type="entry name" value="NUCB1_N"/>
    <property type="match status" value="1"/>
</dbReference>
<comment type="subcellular location">
    <subcellularLocation>
        <location evidence="2">Cytoplasm</location>
    </subcellularLocation>
    <subcellularLocation>
        <location evidence="3">Golgi apparatus</location>
    </subcellularLocation>
    <subcellularLocation>
        <location evidence="1">Membrane</location>
        <topology evidence="1">Peripheral membrane protein</topology>
    </subcellularLocation>
    <subcellularLocation>
        <location evidence="4">Secreted</location>
    </subcellularLocation>
</comment>
<evidence type="ECO:0000256" key="3">
    <source>
        <dbReference type="ARBA" id="ARBA00004555"/>
    </source>
</evidence>
<dbReference type="InterPro" id="IPR002048">
    <property type="entry name" value="EF_hand_dom"/>
</dbReference>
<dbReference type="InterPro" id="IPR011992">
    <property type="entry name" value="EF-hand-dom_pair"/>
</dbReference>
<keyword evidence="6" id="KW-0963">Cytoplasm</keyword>
<dbReference type="GO" id="GO:0016020">
    <property type="term" value="C:membrane"/>
    <property type="evidence" value="ECO:0007669"/>
    <property type="project" value="UniProtKB-SubCell"/>
</dbReference>
<dbReference type="PROSITE" id="PS00018">
    <property type="entry name" value="EF_HAND_1"/>
    <property type="match status" value="1"/>
</dbReference>
<evidence type="ECO:0000256" key="16">
    <source>
        <dbReference type="ARBA" id="ARBA00023136"/>
    </source>
</evidence>
<keyword evidence="17" id="KW-0175">Coiled coil</keyword>
<name>A0A1B6K554_9HEMI</name>
<dbReference type="PANTHER" id="PTHR19237">
    <property type="entry name" value="NUCLEOBINDIN"/>
    <property type="match status" value="1"/>
</dbReference>
<dbReference type="InterPro" id="IPR018247">
    <property type="entry name" value="EF_Hand_1_Ca_BS"/>
</dbReference>
<dbReference type="GO" id="GO:0005793">
    <property type="term" value="C:endoplasmic reticulum-Golgi intermediate compartment"/>
    <property type="evidence" value="ECO:0007669"/>
    <property type="project" value="TreeGrafter"/>
</dbReference>
<dbReference type="GO" id="GO:0005794">
    <property type="term" value="C:Golgi apparatus"/>
    <property type="evidence" value="ECO:0007669"/>
    <property type="project" value="UniProtKB-SubCell"/>
</dbReference>
<dbReference type="SUPFAM" id="SSF47473">
    <property type="entry name" value="EF-hand"/>
    <property type="match status" value="1"/>
</dbReference>
<dbReference type="GO" id="GO:0005509">
    <property type="term" value="F:calcium ion binding"/>
    <property type="evidence" value="ECO:0007669"/>
    <property type="project" value="InterPro"/>
</dbReference>
<accession>A0A1B6K554</accession>
<evidence type="ECO:0000256" key="2">
    <source>
        <dbReference type="ARBA" id="ARBA00004496"/>
    </source>
</evidence>
<feature type="coiled-coil region" evidence="17">
    <location>
        <begin position="143"/>
        <end position="208"/>
    </location>
</feature>
<reference evidence="20" key="1">
    <citation type="submission" date="2015-11" db="EMBL/GenBank/DDBJ databases">
        <title>De novo transcriptome assembly of four potential Pierce s Disease insect vectors from Arizona vineyards.</title>
        <authorList>
            <person name="Tassone E.E."/>
        </authorList>
    </citation>
    <scope>NUCLEOTIDE SEQUENCE</scope>
</reference>
<dbReference type="PROSITE" id="PS50222">
    <property type="entry name" value="EF_HAND_2"/>
    <property type="match status" value="1"/>
</dbReference>
<dbReference type="GO" id="GO:0003677">
    <property type="term" value="F:DNA binding"/>
    <property type="evidence" value="ECO:0007669"/>
    <property type="project" value="UniProtKB-KW"/>
</dbReference>
<gene>
    <name evidence="20" type="ORF">g.15235</name>
</gene>
<feature type="domain" description="EF-hand" evidence="19">
    <location>
        <begin position="284"/>
        <end position="319"/>
    </location>
</feature>
<keyword evidence="9" id="KW-0344">Guanine-nucleotide releasing factor</keyword>
<keyword evidence="15" id="KW-0238">DNA-binding</keyword>
<dbReference type="AlphaFoldDB" id="A0A1B6K554"/>
<dbReference type="InterPro" id="IPR040250">
    <property type="entry name" value="Nucleobindin"/>
</dbReference>
<feature type="chain" id="PRO_5008586349" description="EF-hand domain-containing protein" evidence="18">
    <location>
        <begin position="20"/>
        <end position="366"/>
    </location>
</feature>
<keyword evidence="11 18" id="KW-0732">Signal</keyword>
<sequence>MRYMILVLLLVVLLETIVAPPVTEKKKKDAGKEDKNDRFEEMGIEYNRYLVQVVEALESDPEFRKKLENATSEDIQSGKIADELDFVSHNVRTKLDELKRVELERLRKLARQAYEQENDINALHLKMAEPEHLDHANPHTFEIADLKKLIAKTAEDLAEADKQRREEFKAYEMEKEFEQKQKLAKMDEEKKNKYLEELEEQKKKHKKHDPIHHPGSKQQLEEVWEKQDHMEDQQFDPKAFFFMHDLDGNGVWDEAEVKSLFLKELDKLYEAGAPEDDMRERAEEMERMREHVFREADLNRDNLISFDEFLQQTKKPEFERDEGWETLDEQQIYTQDEYKEFERQRQEEIQRLIREGKSEPVVEQVS</sequence>
<protein>
    <recommendedName>
        <fullName evidence="19">EF-hand domain-containing protein</fullName>
    </recommendedName>
</protein>
<keyword evidence="7" id="KW-0964">Secreted</keyword>
<organism evidence="20">
    <name type="scientific">Homalodisca liturata</name>
    <dbReference type="NCBI Taxonomy" id="320908"/>
    <lineage>
        <taxon>Eukaryota</taxon>
        <taxon>Metazoa</taxon>
        <taxon>Ecdysozoa</taxon>
        <taxon>Arthropoda</taxon>
        <taxon>Hexapoda</taxon>
        <taxon>Insecta</taxon>
        <taxon>Pterygota</taxon>
        <taxon>Neoptera</taxon>
        <taxon>Paraneoptera</taxon>
        <taxon>Hemiptera</taxon>
        <taxon>Auchenorrhyncha</taxon>
        <taxon>Membracoidea</taxon>
        <taxon>Cicadellidae</taxon>
        <taxon>Cicadellinae</taxon>
        <taxon>Proconiini</taxon>
        <taxon>Homalodisca</taxon>
    </lineage>
</organism>
<evidence type="ECO:0000256" key="4">
    <source>
        <dbReference type="ARBA" id="ARBA00004613"/>
    </source>
</evidence>
<dbReference type="GO" id="GO:0005085">
    <property type="term" value="F:guanyl-nucleotide exchange factor activity"/>
    <property type="evidence" value="ECO:0007669"/>
    <property type="project" value="UniProtKB-KW"/>
</dbReference>
<evidence type="ECO:0000256" key="15">
    <source>
        <dbReference type="ARBA" id="ARBA00023125"/>
    </source>
</evidence>
<dbReference type="GO" id="GO:0070062">
    <property type="term" value="C:extracellular exosome"/>
    <property type="evidence" value="ECO:0007669"/>
    <property type="project" value="TreeGrafter"/>
</dbReference>
<evidence type="ECO:0000256" key="12">
    <source>
        <dbReference type="ARBA" id="ARBA00022737"/>
    </source>
</evidence>
<evidence type="ECO:0000256" key="17">
    <source>
        <dbReference type="SAM" id="Coils"/>
    </source>
</evidence>
<evidence type="ECO:0000256" key="9">
    <source>
        <dbReference type="ARBA" id="ARBA00022658"/>
    </source>
</evidence>
<keyword evidence="13" id="KW-0106">Calcium</keyword>
<evidence type="ECO:0000259" key="19">
    <source>
        <dbReference type="PROSITE" id="PS50222"/>
    </source>
</evidence>
<dbReference type="FunFam" id="1.10.238.10:FF:000045">
    <property type="entry name" value="Nucleobindin 2"/>
    <property type="match status" value="1"/>
</dbReference>
<evidence type="ECO:0000256" key="1">
    <source>
        <dbReference type="ARBA" id="ARBA00004170"/>
    </source>
</evidence>
<evidence type="ECO:0000256" key="7">
    <source>
        <dbReference type="ARBA" id="ARBA00022525"/>
    </source>
</evidence>
<keyword evidence="12" id="KW-0677">Repeat</keyword>
<evidence type="ECO:0000256" key="8">
    <source>
        <dbReference type="ARBA" id="ARBA00022553"/>
    </source>
</evidence>
<evidence type="ECO:0000256" key="13">
    <source>
        <dbReference type="ARBA" id="ARBA00022837"/>
    </source>
</evidence>
<evidence type="ECO:0000256" key="6">
    <source>
        <dbReference type="ARBA" id="ARBA00022490"/>
    </source>
</evidence>
<dbReference type="EMBL" id="GECU01001127">
    <property type="protein sequence ID" value="JAT06580.1"/>
    <property type="molecule type" value="Transcribed_RNA"/>
</dbReference>
<dbReference type="PANTHER" id="PTHR19237:SF20">
    <property type="entry name" value="NUCLEOBINDIN 1"/>
    <property type="match status" value="1"/>
</dbReference>